<proteinExistence type="predicted"/>
<evidence type="ECO:0000313" key="1">
    <source>
        <dbReference type="EMBL" id="KIL39109.1"/>
    </source>
</evidence>
<accession>A0ABR5ADM1</accession>
<reference evidence="1 2" key="1">
    <citation type="submission" date="2014-12" db="EMBL/GenBank/DDBJ databases">
        <title>Draft genome sequence of Paenibacillus kamchatkensis strain B-2647.</title>
        <authorList>
            <person name="Karlyshev A.V."/>
            <person name="Kudryashova E.B."/>
        </authorList>
    </citation>
    <scope>NUCLEOTIDE SEQUENCE [LARGE SCALE GENOMIC DNA]</scope>
    <source>
        <strain evidence="1 2">VKM B-2647</strain>
    </source>
</reference>
<comment type="caution">
    <text evidence="1">The sequence shown here is derived from an EMBL/GenBank/DDBJ whole genome shotgun (WGS) entry which is preliminary data.</text>
</comment>
<name>A0ABR5ADM1_9BACL</name>
<evidence type="ECO:0008006" key="3">
    <source>
        <dbReference type="Google" id="ProtNLM"/>
    </source>
</evidence>
<organism evidence="1 2">
    <name type="scientific">Gordoniibacillus kamchatkensis</name>
    <dbReference type="NCBI Taxonomy" id="1590651"/>
    <lineage>
        <taxon>Bacteria</taxon>
        <taxon>Bacillati</taxon>
        <taxon>Bacillota</taxon>
        <taxon>Bacilli</taxon>
        <taxon>Bacillales</taxon>
        <taxon>Paenibacillaceae</taxon>
        <taxon>Gordoniibacillus</taxon>
    </lineage>
</organism>
<dbReference type="RefSeq" id="WP_041049738.1">
    <property type="nucleotide sequence ID" value="NZ_JXAK01000043.1"/>
</dbReference>
<evidence type="ECO:0000313" key="2">
    <source>
        <dbReference type="Proteomes" id="UP000031967"/>
    </source>
</evidence>
<keyword evidence="2" id="KW-1185">Reference proteome</keyword>
<gene>
    <name evidence="1" type="ORF">SD70_21990</name>
</gene>
<dbReference type="Proteomes" id="UP000031967">
    <property type="component" value="Unassembled WGS sequence"/>
</dbReference>
<sequence>MVTKANWIRHIAIVLIPSLLIAAYLVAKPHETKPKAPDDRLQWSAKATAYTPLKGTPRAPEGLAGAARRLFIPPDSLDASLQVSIRLKPSGRPDSPSVNPSGSGTLTVRGVKYSFLVDSTSTLSRFRLADGSFFVRGPLDIVITTPDGEQRATLGVGSVVGTQEGTWTYTNTDGQGSVLFGNGYSAAHTDDIAAKQ</sequence>
<protein>
    <recommendedName>
        <fullName evidence="3">LPS export ABC transporter periplasmic protein LptC</fullName>
    </recommendedName>
</protein>
<dbReference type="EMBL" id="JXAK01000043">
    <property type="protein sequence ID" value="KIL39109.1"/>
    <property type="molecule type" value="Genomic_DNA"/>
</dbReference>